<keyword evidence="3" id="KW-1185">Reference proteome</keyword>
<evidence type="ECO:0000313" key="3">
    <source>
        <dbReference type="Proteomes" id="UP000054279"/>
    </source>
</evidence>
<accession>A0A0C9U9Z8</accession>
<name>A0A0C9U9Z8_SPHS4</name>
<feature type="non-terminal residue" evidence="1">
    <location>
        <position position="272"/>
    </location>
</feature>
<dbReference type="EMBL" id="KN837120">
    <property type="protein sequence ID" value="KIJ43863.1"/>
    <property type="molecule type" value="Genomic_DNA"/>
</dbReference>
<proteinExistence type="predicted"/>
<gene>
    <name evidence="2" type="ORF">M422DRAFT_67795</name>
    <name evidence="1" type="ORF">M422DRAFT_72011</name>
</gene>
<sequence>MPFDIIKRLYISNPLSSLKSLSGALVKADVDWVDDTIEIAMLTGTIAGGMPGAGPAKAIAELICHILEPLKQKKRNDEELKGLFDHITGILRELNDMMKYEPELLESKAYQRACANFQSLLHRMSEDMYQMTSKSRRHPRTGRIHELSAYLEEFKELRLNHILLAQKTIENRNENRTQTIPLPNIDPLESDFYRVIPADIHLDEATACLSPFPCRYTWKGRIHYEEYKATVPLRFQNNEVVTVRIYKGGPTRALEALKRELEIIGHIPRHPH</sequence>
<protein>
    <submittedName>
        <fullName evidence="1">Uncharacterized protein</fullName>
    </submittedName>
</protein>
<evidence type="ECO:0000313" key="1">
    <source>
        <dbReference type="EMBL" id="KIJ25892.1"/>
    </source>
</evidence>
<dbReference type="HOGENOM" id="CLU_1025114_0_0_1"/>
<reference evidence="1 3" key="1">
    <citation type="submission" date="2014-06" db="EMBL/GenBank/DDBJ databases">
        <title>Evolutionary Origins and Diversification of the Mycorrhizal Mutualists.</title>
        <authorList>
            <consortium name="DOE Joint Genome Institute"/>
            <consortium name="Mycorrhizal Genomics Consortium"/>
            <person name="Kohler A."/>
            <person name="Kuo A."/>
            <person name="Nagy L.G."/>
            <person name="Floudas D."/>
            <person name="Copeland A."/>
            <person name="Barry K.W."/>
            <person name="Cichocki N."/>
            <person name="Veneault-Fourrey C."/>
            <person name="LaButti K."/>
            <person name="Lindquist E.A."/>
            <person name="Lipzen A."/>
            <person name="Lundell T."/>
            <person name="Morin E."/>
            <person name="Murat C."/>
            <person name="Riley R."/>
            <person name="Ohm R."/>
            <person name="Sun H."/>
            <person name="Tunlid A."/>
            <person name="Henrissat B."/>
            <person name="Grigoriev I.V."/>
            <person name="Hibbett D.S."/>
            <person name="Martin F."/>
        </authorList>
    </citation>
    <scope>NUCLEOTIDE SEQUENCE [LARGE SCALE GENOMIC DNA]</scope>
    <source>
        <strain evidence="1 3">SS14</strain>
    </source>
</reference>
<dbReference type="EMBL" id="KN837393">
    <property type="protein sequence ID" value="KIJ25892.1"/>
    <property type="molecule type" value="Genomic_DNA"/>
</dbReference>
<evidence type="ECO:0000313" key="2">
    <source>
        <dbReference type="EMBL" id="KIJ43863.1"/>
    </source>
</evidence>
<organism evidence="1 3">
    <name type="scientific">Sphaerobolus stellatus (strain SS14)</name>
    <dbReference type="NCBI Taxonomy" id="990650"/>
    <lineage>
        <taxon>Eukaryota</taxon>
        <taxon>Fungi</taxon>
        <taxon>Dikarya</taxon>
        <taxon>Basidiomycota</taxon>
        <taxon>Agaricomycotina</taxon>
        <taxon>Agaricomycetes</taxon>
        <taxon>Phallomycetidae</taxon>
        <taxon>Geastrales</taxon>
        <taxon>Sphaerobolaceae</taxon>
        <taxon>Sphaerobolus</taxon>
    </lineage>
</organism>
<dbReference type="Proteomes" id="UP000054279">
    <property type="component" value="Unassembled WGS sequence"/>
</dbReference>
<dbReference type="AlphaFoldDB" id="A0A0C9U9Z8"/>